<organism evidence="1 2">
    <name type="scientific">Cylicostephanus goldi</name>
    <name type="common">Nematode worm</name>
    <dbReference type="NCBI Taxonomy" id="71465"/>
    <lineage>
        <taxon>Eukaryota</taxon>
        <taxon>Metazoa</taxon>
        <taxon>Ecdysozoa</taxon>
        <taxon>Nematoda</taxon>
        <taxon>Chromadorea</taxon>
        <taxon>Rhabditida</taxon>
        <taxon>Rhabditina</taxon>
        <taxon>Rhabditomorpha</taxon>
        <taxon>Strongyloidea</taxon>
        <taxon>Strongylidae</taxon>
        <taxon>Cylicostephanus</taxon>
    </lineage>
</organism>
<dbReference type="Proteomes" id="UP000271889">
    <property type="component" value="Unassembled WGS sequence"/>
</dbReference>
<dbReference type="EMBL" id="UYRV01024151">
    <property type="protein sequence ID" value="VDK74937.1"/>
    <property type="molecule type" value="Genomic_DNA"/>
</dbReference>
<evidence type="ECO:0000313" key="2">
    <source>
        <dbReference type="Proteomes" id="UP000271889"/>
    </source>
</evidence>
<sequence>MITSNQPEQMKETCDDGDQYVLRRSKVQQKPVTTLSEFKLPIGRGRLTKVNANGKPFMMSVSATSFSNCTTKTDDMAAVEN</sequence>
<dbReference type="AlphaFoldDB" id="A0A3P6SR96"/>
<name>A0A3P6SR96_CYLGO</name>
<accession>A0A3P6SR96</accession>
<proteinExistence type="predicted"/>
<reference evidence="1 2" key="1">
    <citation type="submission" date="2018-11" db="EMBL/GenBank/DDBJ databases">
        <authorList>
            <consortium name="Pathogen Informatics"/>
        </authorList>
    </citation>
    <scope>NUCLEOTIDE SEQUENCE [LARGE SCALE GENOMIC DNA]</scope>
</reference>
<gene>
    <name evidence="1" type="ORF">CGOC_LOCUS7088</name>
</gene>
<protein>
    <submittedName>
        <fullName evidence="1">Uncharacterized protein</fullName>
    </submittedName>
</protein>
<evidence type="ECO:0000313" key="1">
    <source>
        <dbReference type="EMBL" id="VDK74937.1"/>
    </source>
</evidence>
<keyword evidence="2" id="KW-1185">Reference proteome</keyword>